<dbReference type="Gene3D" id="3.10.129.110">
    <property type="entry name" value="Polyketide synthase dehydratase"/>
    <property type="match status" value="1"/>
</dbReference>
<feature type="active site" description="Proton donor; for dehydratase activity" evidence="5">
    <location>
        <position position="702"/>
    </location>
</feature>
<evidence type="ECO:0000256" key="5">
    <source>
        <dbReference type="PROSITE-ProRule" id="PRU01363"/>
    </source>
</evidence>
<dbReference type="InterPro" id="IPR016039">
    <property type="entry name" value="Thiolase-like"/>
</dbReference>
<dbReference type="SUPFAM" id="SSF53901">
    <property type="entry name" value="Thiolase-like"/>
    <property type="match status" value="1"/>
</dbReference>
<dbReference type="Gene3D" id="3.30.70.3290">
    <property type="match status" value="1"/>
</dbReference>
<dbReference type="EMBL" id="JBHMAR010000108">
    <property type="protein sequence ID" value="MFB9739412.1"/>
    <property type="molecule type" value="Genomic_DNA"/>
</dbReference>
<keyword evidence="3" id="KW-0511">Multifunctional enzyme</keyword>
<feature type="domain" description="PKS/mFAS DH" evidence="6">
    <location>
        <begin position="509"/>
        <end position="775"/>
    </location>
</feature>
<dbReference type="Pfam" id="PF16197">
    <property type="entry name" value="KAsynt_C_assoc"/>
    <property type="match status" value="1"/>
</dbReference>
<dbReference type="InterPro" id="IPR001227">
    <property type="entry name" value="Ac_transferase_dom_sf"/>
</dbReference>
<dbReference type="InterPro" id="IPR020843">
    <property type="entry name" value="ER"/>
</dbReference>
<dbReference type="Pfam" id="PF22953">
    <property type="entry name" value="SpnB_Rossmann"/>
    <property type="match status" value="1"/>
</dbReference>
<comment type="caution">
    <text evidence="7">The sequence shown here is derived from an EMBL/GenBank/DDBJ whole genome shotgun (WGS) entry which is preliminary data.</text>
</comment>
<comment type="pathway">
    <text evidence="1">Antibiotic biosynthesis.</text>
</comment>
<keyword evidence="4 7" id="KW-0012">Acyltransferase</keyword>
<dbReference type="InterPro" id="IPR049551">
    <property type="entry name" value="PKS_DH_C"/>
</dbReference>
<gene>
    <name evidence="7" type="ORF">ACFFRO_30635</name>
</gene>
<keyword evidence="8" id="KW-1185">Reference proteome</keyword>
<dbReference type="InterPro" id="IPR016035">
    <property type="entry name" value="Acyl_Trfase/lysoPLipase"/>
</dbReference>
<feature type="non-terminal residue" evidence="7">
    <location>
        <position position="1"/>
    </location>
</feature>
<accession>A0ABV5VNL0</accession>
<dbReference type="RefSeq" id="WP_385860451.1">
    <property type="nucleotide sequence ID" value="NZ_JBHMAR010000108.1"/>
</dbReference>
<dbReference type="Gene3D" id="3.40.50.11460">
    <property type="match status" value="1"/>
</dbReference>
<evidence type="ECO:0000256" key="3">
    <source>
        <dbReference type="ARBA" id="ARBA00023268"/>
    </source>
</evidence>
<dbReference type="SUPFAM" id="SSF50129">
    <property type="entry name" value="GroES-like"/>
    <property type="match status" value="1"/>
</dbReference>
<dbReference type="InterPro" id="IPR011032">
    <property type="entry name" value="GroES-like_sf"/>
</dbReference>
<dbReference type="SUPFAM" id="SSF52151">
    <property type="entry name" value="FabD/lysophospholipase-like"/>
    <property type="match status" value="1"/>
</dbReference>
<feature type="non-terminal residue" evidence="7">
    <location>
        <position position="1095"/>
    </location>
</feature>
<dbReference type="Gene3D" id="3.90.180.10">
    <property type="entry name" value="Medium-chain alcohol dehydrogenases, catalytic domain"/>
    <property type="match status" value="1"/>
</dbReference>
<dbReference type="InterPro" id="IPR014043">
    <property type="entry name" value="Acyl_transferase_dom"/>
</dbReference>
<keyword evidence="2" id="KW-0808">Transferase</keyword>
<evidence type="ECO:0000313" key="7">
    <source>
        <dbReference type="EMBL" id="MFB9739412.1"/>
    </source>
</evidence>
<dbReference type="InterPro" id="IPR016036">
    <property type="entry name" value="Malonyl_transacylase_ACP-bd"/>
</dbReference>
<evidence type="ECO:0000256" key="2">
    <source>
        <dbReference type="ARBA" id="ARBA00022679"/>
    </source>
</evidence>
<dbReference type="GO" id="GO:0016746">
    <property type="term" value="F:acyltransferase activity"/>
    <property type="evidence" value="ECO:0007669"/>
    <property type="project" value="UniProtKB-KW"/>
</dbReference>
<feature type="region of interest" description="C-terminal hotdog fold" evidence="5">
    <location>
        <begin position="643"/>
        <end position="775"/>
    </location>
</feature>
<organism evidence="7 8">
    <name type="scientific">Streptomyces thermocoprophilus</name>
    <dbReference type="NCBI Taxonomy" id="78356"/>
    <lineage>
        <taxon>Bacteria</taxon>
        <taxon>Bacillati</taxon>
        <taxon>Actinomycetota</taxon>
        <taxon>Actinomycetes</taxon>
        <taxon>Kitasatosporales</taxon>
        <taxon>Streptomycetaceae</taxon>
        <taxon>Streptomyces</taxon>
    </lineage>
</organism>
<dbReference type="InterPro" id="IPR049552">
    <property type="entry name" value="PKS_DH_N"/>
</dbReference>
<dbReference type="Pfam" id="PF14765">
    <property type="entry name" value="PS-DH"/>
    <property type="match status" value="1"/>
</dbReference>
<dbReference type="InterPro" id="IPR055123">
    <property type="entry name" value="SpnB-like_Rossmann"/>
</dbReference>
<dbReference type="Pfam" id="PF00698">
    <property type="entry name" value="Acyl_transf_1"/>
    <property type="match status" value="1"/>
</dbReference>
<reference evidence="7 8" key="1">
    <citation type="submission" date="2024-09" db="EMBL/GenBank/DDBJ databases">
        <authorList>
            <person name="Sun Q."/>
            <person name="Mori K."/>
        </authorList>
    </citation>
    <scope>NUCLEOTIDE SEQUENCE [LARGE SCALE GENOMIC DNA]</scope>
    <source>
        <strain evidence="7 8">JCM 10918</strain>
    </source>
</reference>
<dbReference type="InterPro" id="IPR050091">
    <property type="entry name" value="PKS_NRPS_Biosynth_Enz"/>
</dbReference>
<evidence type="ECO:0000256" key="4">
    <source>
        <dbReference type="ARBA" id="ARBA00023315"/>
    </source>
</evidence>
<dbReference type="CDD" id="cd05195">
    <property type="entry name" value="enoyl_red"/>
    <property type="match status" value="1"/>
</dbReference>
<dbReference type="InterPro" id="IPR049900">
    <property type="entry name" value="PKS_mFAS_DH"/>
</dbReference>
<protein>
    <submittedName>
        <fullName evidence="7">Acyltransferase domain-containing protein</fullName>
    </submittedName>
</protein>
<evidence type="ECO:0000313" key="8">
    <source>
        <dbReference type="Proteomes" id="UP001589703"/>
    </source>
</evidence>
<dbReference type="SUPFAM" id="SSF55048">
    <property type="entry name" value="Probable ACP-binding domain of malonyl-CoA ACP transacylase"/>
    <property type="match status" value="1"/>
</dbReference>
<dbReference type="InterPro" id="IPR032821">
    <property type="entry name" value="PKS_assoc"/>
</dbReference>
<dbReference type="InterPro" id="IPR036291">
    <property type="entry name" value="NAD(P)-bd_dom_sf"/>
</dbReference>
<evidence type="ECO:0000256" key="1">
    <source>
        <dbReference type="ARBA" id="ARBA00004792"/>
    </source>
</evidence>
<evidence type="ECO:0000259" key="6">
    <source>
        <dbReference type="PROSITE" id="PS52019"/>
    </source>
</evidence>
<proteinExistence type="predicted"/>
<dbReference type="Pfam" id="PF21089">
    <property type="entry name" value="PKS_DH_N"/>
    <property type="match status" value="1"/>
</dbReference>
<dbReference type="Proteomes" id="UP001589703">
    <property type="component" value="Unassembled WGS sequence"/>
</dbReference>
<dbReference type="InterPro" id="IPR020807">
    <property type="entry name" value="PKS_DH"/>
</dbReference>
<dbReference type="Gene3D" id="3.40.47.10">
    <property type="match status" value="1"/>
</dbReference>
<sequence length="1095" mass="114761">VRPLATAQEWPDTGRPRRAAVSSFGISGTNAHIILEQAPQAQEAAGAGSAGEPERTAPYAWVLSAHNDTSLRAQAARLHDRVAADPAVHPLDVAYSLTRTRSLLTHRAVVTGGDREELLAGVAALRDGTPGTAVTGRARALARTAFLFTGQGGQRPGMGRELYAAFPEFARAFDEACAALDPHLERPLRDIMWAEPGTAEAELLNETCFTQPALFAYQVAAYRLLESLGVRPDEIAGHSVGEIAAAHVAGVWDLADAARMVTARGRLMQDLQVRGAMVAIAASADEVLPVLAGREESAGIAAVNGPAGVVVSGDEETCLAVAAHFDALGRRTKRLTVSHAFHSPLMEPMLDAFAQVLDELAFRTPRLPHVTDLTGTDVTASWAEPAYWLEQIRRPVMFHSVVRELHDRKVTAFLEVGPRAVLSAMAKESLDGATATVAALHSRDRREDDALLGCLAEAFTAGTAVDWAALAAGGRAVDLPTYAFDRRRSWLTGQDGADVASAGLRPAAHPMLSALLDVAGEDGAVATGRLSVADLPWLADHRMGGRLIVPGTALLDLVLHTADQLGCDRVTELTFESPLVLPDEGDLRIQVVAGGPEDARTVKVYSRGDDAADWVRHASGVATTTPAPTPAPSWAAAWPPADATPVPFDEAYDQLADAGYDYGPAFRAVRAVWRRDDVLFAEVALPDGLTADGYGLHPVLLDAALHPFVAGSDELRLPFAFQDVTLTATGATALRVRLTPDGADGLAVDAADEAGQAVLSAGRLHVRAVPAASLAEPADRATHLYRLGWEEFPAQDAPLEAWAAVGAPAAGLPVHAGLDELADTLGGRLDGAVLTCPDGDAVQPAVAVLEAVQRWLSDDRFDGARLVLLTRGAVPAAPGEDADVAQAAIWGLVRTAQAENPGRFTLIDTDGADDAALRRALSCGEPQLAVRAGTLRVPRLTRAAADDALVPPADVPAWRLAASGDGTLDGLSLVPYEEALRPLAEGEVRLGIRAAGLNFRDVVVALGMVESPHGLGWEASGVVLETGPGVTGFAVGDRVMGLVPGSYGPTAVADSRTLAHIPQGWTFAQAASVPAVFLTAYYALVELAGLKAGES</sequence>
<dbReference type="InterPro" id="IPR042104">
    <property type="entry name" value="PKS_dehydratase_sf"/>
</dbReference>
<dbReference type="PROSITE" id="PS52019">
    <property type="entry name" value="PKS_MFAS_DH"/>
    <property type="match status" value="1"/>
</dbReference>
<feature type="region of interest" description="N-terminal hotdog fold" evidence="5">
    <location>
        <begin position="509"/>
        <end position="629"/>
    </location>
</feature>
<dbReference type="Pfam" id="PF08240">
    <property type="entry name" value="ADH_N"/>
    <property type="match status" value="1"/>
</dbReference>
<dbReference type="SMART" id="SM00829">
    <property type="entry name" value="PKS_ER"/>
    <property type="match status" value="1"/>
</dbReference>
<dbReference type="SMART" id="SM00827">
    <property type="entry name" value="PKS_AT"/>
    <property type="match status" value="1"/>
</dbReference>
<dbReference type="SUPFAM" id="SSF51735">
    <property type="entry name" value="NAD(P)-binding Rossmann-fold domains"/>
    <property type="match status" value="1"/>
</dbReference>
<dbReference type="PANTHER" id="PTHR43775">
    <property type="entry name" value="FATTY ACID SYNTHASE"/>
    <property type="match status" value="1"/>
</dbReference>
<name>A0ABV5VNL0_9ACTN</name>
<dbReference type="PANTHER" id="PTHR43775:SF51">
    <property type="entry name" value="INACTIVE PHENOLPHTHIOCEROL SYNTHESIS POLYKETIDE SYNTHASE TYPE I PKS1-RELATED"/>
    <property type="match status" value="1"/>
</dbReference>
<feature type="active site" description="Proton acceptor; for dehydratase activity" evidence="5">
    <location>
        <position position="541"/>
    </location>
</feature>
<dbReference type="Gene3D" id="3.40.366.10">
    <property type="entry name" value="Malonyl-Coenzyme A Acyl Carrier Protein, domain 2"/>
    <property type="match status" value="1"/>
</dbReference>
<dbReference type="SMART" id="SM00826">
    <property type="entry name" value="PKS_DH"/>
    <property type="match status" value="1"/>
</dbReference>
<dbReference type="InterPro" id="IPR013154">
    <property type="entry name" value="ADH-like_N"/>
</dbReference>